<evidence type="ECO:0000313" key="2">
    <source>
        <dbReference type="EMBL" id="XAO72689.1"/>
    </source>
</evidence>
<dbReference type="EMBL" id="CP154834">
    <property type="protein sequence ID" value="XAO72689.1"/>
    <property type="molecule type" value="Genomic_DNA"/>
</dbReference>
<dbReference type="RefSeq" id="WP_345765446.1">
    <property type="nucleotide sequence ID" value="NZ_CP154834.1"/>
</dbReference>
<proteinExistence type="predicted"/>
<evidence type="ECO:0000313" key="3">
    <source>
        <dbReference type="Proteomes" id="UP001463665"/>
    </source>
</evidence>
<keyword evidence="1" id="KW-0472">Membrane</keyword>
<reference evidence="2 3" key="1">
    <citation type="submission" date="2024-04" db="EMBL/GenBank/DDBJ databases">
        <title>Genome sequencing and assembly of rice foliar adapted Chryseobacterium endophyticum OsEnb-ALM-A6.</title>
        <authorList>
            <person name="Kumar S."/>
            <person name="Javed M."/>
            <person name="Chouhan V."/>
            <person name="Charishma K."/>
            <person name="Patel A."/>
            <person name="Kumar M."/>
            <person name="Sahu K.P."/>
            <person name="Kumar A."/>
        </authorList>
    </citation>
    <scope>NUCLEOTIDE SEQUENCE [LARGE SCALE GENOMIC DNA]</scope>
    <source>
        <strain evidence="2 3">OsEnb-ALM-A6</strain>
    </source>
</reference>
<dbReference type="Pfam" id="PF09948">
    <property type="entry name" value="PpoB2"/>
    <property type="match status" value="1"/>
</dbReference>
<feature type="transmembrane region" description="Helical" evidence="1">
    <location>
        <begin position="32"/>
        <end position="56"/>
    </location>
</feature>
<dbReference type="InterPro" id="IPR018688">
    <property type="entry name" value="PpoB2-like"/>
</dbReference>
<accession>A0AAU6WJE6</accession>
<protein>
    <submittedName>
        <fullName evidence="2">DUF2182 domain-containing protein</fullName>
    </submittedName>
</protein>
<dbReference type="Proteomes" id="UP001463665">
    <property type="component" value="Chromosome"/>
</dbReference>
<feature type="transmembrane region" description="Helical" evidence="1">
    <location>
        <begin position="68"/>
        <end position="94"/>
    </location>
</feature>
<name>A0AAU6WJE6_9FLAO</name>
<keyword evidence="3" id="KW-1185">Reference proteome</keyword>
<organism evidence="2 3">
    <name type="scientific">Chryseobacterium endophyticum</name>
    <dbReference type="NCBI Taxonomy" id="1854762"/>
    <lineage>
        <taxon>Bacteria</taxon>
        <taxon>Pseudomonadati</taxon>
        <taxon>Bacteroidota</taxon>
        <taxon>Flavobacteriia</taxon>
        <taxon>Flavobacteriales</taxon>
        <taxon>Weeksellaceae</taxon>
        <taxon>Chryseobacterium group</taxon>
        <taxon>Chryseobacterium</taxon>
    </lineage>
</organism>
<dbReference type="AlphaFoldDB" id="A0AAU6WJE6"/>
<sequence>MMTMEHCHVSAAGPSAASLKMLLQMNPFSSQLMGWGLMVVAMMLPKLIVPVQTIYLQSLRRYRLICSLLFVLGYLTIWMVAGVFMVGIIIGLNLLMPGSYLPALGVLIIAMIWQFSPVKQKFLNLSHDHYALRAFGWAACYDSLEFGVKHGLWCVGSGWALMLFPMLLPQGHNLAMIIVTYIMIAEHMEHPAAKVWRIRVPFRLLKYVLARTQMKLEG</sequence>
<keyword evidence="1" id="KW-0812">Transmembrane</keyword>
<gene>
    <name evidence="2" type="ORF">AAFP95_12440</name>
</gene>
<feature type="transmembrane region" description="Helical" evidence="1">
    <location>
        <begin position="100"/>
        <end position="118"/>
    </location>
</feature>
<evidence type="ECO:0000256" key="1">
    <source>
        <dbReference type="SAM" id="Phobius"/>
    </source>
</evidence>
<keyword evidence="1" id="KW-1133">Transmembrane helix</keyword>